<dbReference type="PANTHER" id="PTHR13476">
    <property type="entry name" value="CHROMATIN MODIFICATION-RELATED PROTEIN MEAF6"/>
    <property type="match status" value="1"/>
</dbReference>
<evidence type="ECO:0000256" key="7">
    <source>
        <dbReference type="ARBA" id="ARBA00023163"/>
    </source>
</evidence>
<dbReference type="AlphaFoldDB" id="A0AAD9ME16"/>
<feature type="region of interest" description="Disordered" evidence="10">
    <location>
        <begin position="84"/>
        <end position="240"/>
    </location>
</feature>
<keyword evidence="12" id="KW-1185">Reference proteome</keyword>
<keyword evidence="9" id="KW-0227">DNA damage</keyword>
<evidence type="ECO:0000256" key="4">
    <source>
        <dbReference type="ARBA" id="ARBA00022853"/>
    </source>
</evidence>
<dbReference type="GO" id="GO:0006281">
    <property type="term" value="P:DNA repair"/>
    <property type="evidence" value="ECO:0007669"/>
    <property type="project" value="UniProtKB-UniRule"/>
</dbReference>
<organism evidence="11 12">
    <name type="scientific">Phyllachora maydis</name>
    <dbReference type="NCBI Taxonomy" id="1825666"/>
    <lineage>
        <taxon>Eukaryota</taxon>
        <taxon>Fungi</taxon>
        <taxon>Dikarya</taxon>
        <taxon>Ascomycota</taxon>
        <taxon>Pezizomycotina</taxon>
        <taxon>Sordariomycetes</taxon>
        <taxon>Sordariomycetidae</taxon>
        <taxon>Phyllachorales</taxon>
        <taxon>Phyllachoraceae</taxon>
        <taxon>Phyllachora</taxon>
    </lineage>
</organism>
<feature type="compositionally biased region" description="Low complexity" evidence="10">
    <location>
        <begin position="138"/>
        <end position="156"/>
    </location>
</feature>
<reference evidence="11" key="1">
    <citation type="journal article" date="2023" name="Mol. Plant Microbe Interact.">
        <title>Elucidating the Obligate Nature and Biological Capacity of an Invasive Fungal Corn Pathogen.</title>
        <authorList>
            <person name="MacCready J.S."/>
            <person name="Roggenkamp E.M."/>
            <person name="Gdanetz K."/>
            <person name="Chilvers M.I."/>
        </authorList>
    </citation>
    <scope>NUCLEOTIDE SEQUENCE</scope>
    <source>
        <strain evidence="11">PM02</strain>
    </source>
</reference>
<keyword evidence="9" id="KW-0234">DNA repair</keyword>
<dbReference type="GO" id="GO:0005634">
    <property type="term" value="C:nucleus"/>
    <property type="evidence" value="ECO:0007669"/>
    <property type="project" value="UniProtKB-SubCell"/>
</dbReference>
<feature type="compositionally biased region" description="Low complexity" evidence="10">
    <location>
        <begin position="173"/>
        <end position="189"/>
    </location>
</feature>
<name>A0AAD9ME16_9PEZI</name>
<evidence type="ECO:0000256" key="2">
    <source>
        <dbReference type="ARBA" id="ARBA00010916"/>
    </source>
</evidence>
<evidence type="ECO:0000256" key="1">
    <source>
        <dbReference type="ARBA" id="ARBA00004123"/>
    </source>
</evidence>
<keyword evidence="4 9" id="KW-0156">Chromatin regulator</keyword>
<evidence type="ECO:0000256" key="3">
    <source>
        <dbReference type="ARBA" id="ARBA00018504"/>
    </source>
</evidence>
<feature type="compositionally biased region" description="Polar residues" evidence="10">
    <location>
        <begin position="113"/>
        <end position="129"/>
    </location>
</feature>
<evidence type="ECO:0000256" key="10">
    <source>
        <dbReference type="SAM" id="MobiDB-lite"/>
    </source>
</evidence>
<keyword evidence="5 9" id="KW-0805">Transcription regulation</keyword>
<keyword evidence="7 9" id="KW-0804">Transcription</keyword>
<feature type="compositionally biased region" description="Low complexity" evidence="10">
    <location>
        <begin position="199"/>
        <end position="208"/>
    </location>
</feature>
<dbReference type="GO" id="GO:0006325">
    <property type="term" value="P:chromatin organization"/>
    <property type="evidence" value="ECO:0007669"/>
    <property type="project" value="UniProtKB-KW"/>
</dbReference>
<gene>
    <name evidence="11" type="ORF">P8C59_004963</name>
</gene>
<dbReference type="EMBL" id="JAQQPM010000004">
    <property type="protein sequence ID" value="KAK2070473.1"/>
    <property type="molecule type" value="Genomic_DNA"/>
</dbReference>
<comment type="subcellular location">
    <subcellularLocation>
        <location evidence="1 9">Nucleus</location>
    </subcellularLocation>
</comment>
<keyword evidence="8 9" id="KW-0539">Nucleus</keyword>
<comment type="subunit">
    <text evidence="9">Component of the NuA4 histone acetyltransferase complex.</text>
</comment>
<evidence type="ECO:0000313" key="12">
    <source>
        <dbReference type="Proteomes" id="UP001217918"/>
    </source>
</evidence>
<evidence type="ECO:0000256" key="9">
    <source>
        <dbReference type="RuleBase" id="RU368022"/>
    </source>
</evidence>
<evidence type="ECO:0000313" key="11">
    <source>
        <dbReference type="EMBL" id="KAK2070473.1"/>
    </source>
</evidence>
<sequence length="240" mass="24182">MADTAAAAAAAVAPAAKSAGGGGNDAATTGPVAAAAAGGGQPFYDKQRAHLKDLIARRRALDKRLQASEDDIYQKETEYLESTPHGNIITGFDSYTKGAGTTAAAQRRRMGLTDQNRVFSRSSVSYNPNSRDEQEGQTPASSSAPPGSLAPTPLSTAFANHPSSSGGAGGPSAAGTPTSTTVGAGTVTKGGERKKTKRAASAAVAAAGEESETEGKKVRTAFGAARKASVTHAARPQQQP</sequence>
<comment type="caution">
    <text evidence="11">The sequence shown here is derived from an EMBL/GenBank/DDBJ whole genome shotgun (WGS) entry which is preliminary data.</text>
</comment>
<dbReference type="InterPro" id="IPR015418">
    <property type="entry name" value="Eaf6"/>
</dbReference>
<evidence type="ECO:0000256" key="6">
    <source>
        <dbReference type="ARBA" id="ARBA00023054"/>
    </source>
</evidence>
<comment type="similarity">
    <text evidence="2 9">Belongs to the EAF6 family.</text>
</comment>
<evidence type="ECO:0000256" key="5">
    <source>
        <dbReference type="ARBA" id="ARBA00023015"/>
    </source>
</evidence>
<dbReference type="GO" id="GO:0035267">
    <property type="term" value="C:NuA4 histone acetyltransferase complex"/>
    <property type="evidence" value="ECO:0007669"/>
    <property type="project" value="UniProtKB-UniRule"/>
</dbReference>
<comment type="function">
    <text evidence="9">Component of the NuA4 histone acetyltransferase complex which is involved in transcriptional activation of selected genes principally by acetylation of nucleosomal histone H4 and H2A. The NuA4 complex is also involved in DNA repair.</text>
</comment>
<keyword evidence="6" id="KW-0175">Coiled coil</keyword>
<proteinExistence type="inferred from homology"/>
<dbReference type="Pfam" id="PF09340">
    <property type="entry name" value="NuA4"/>
    <property type="match status" value="1"/>
</dbReference>
<feature type="compositionally biased region" description="Low complexity" evidence="10">
    <location>
        <begin position="25"/>
        <end position="36"/>
    </location>
</feature>
<dbReference type="Proteomes" id="UP001217918">
    <property type="component" value="Unassembled WGS sequence"/>
</dbReference>
<evidence type="ECO:0000256" key="8">
    <source>
        <dbReference type="ARBA" id="ARBA00023242"/>
    </source>
</evidence>
<feature type="region of interest" description="Disordered" evidence="10">
    <location>
        <begin position="13"/>
        <end position="43"/>
    </location>
</feature>
<protein>
    <recommendedName>
        <fullName evidence="3 9">Chromatin modification-related protein EAF6</fullName>
    </recommendedName>
</protein>
<accession>A0AAD9ME16</accession>